<keyword evidence="1" id="KW-0732">Signal</keyword>
<dbReference type="RefSeq" id="WP_143473549.1">
    <property type="nucleotide sequence ID" value="NZ_PDUD01000032.1"/>
</dbReference>
<evidence type="ECO:0000313" key="3">
    <source>
        <dbReference type="Proteomes" id="UP000223913"/>
    </source>
</evidence>
<gene>
    <name evidence="2" type="ORF">CRP01_27170</name>
</gene>
<dbReference type="InterPro" id="IPR036770">
    <property type="entry name" value="Ankyrin_rpt-contain_sf"/>
</dbReference>
<dbReference type="Gene3D" id="1.25.40.20">
    <property type="entry name" value="Ankyrin repeat-containing domain"/>
    <property type="match status" value="1"/>
</dbReference>
<organism evidence="2 3">
    <name type="scientific">Flavilitoribacter nigricans (strain ATCC 23147 / DSM 23189 / NBRC 102662 / NCIMB 1420 / SS-2)</name>
    <name type="common">Lewinella nigricans</name>
    <dbReference type="NCBI Taxonomy" id="1122177"/>
    <lineage>
        <taxon>Bacteria</taxon>
        <taxon>Pseudomonadati</taxon>
        <taxon>Bacteroidota</taxon>
        <taxon>Saprospiria</taxon>
        <taxon>Saprospirales</taxon>
        <taxon>Lewinellaceae</taxon>
        <taxon>Flavilitoribacter</taxon>
    </lineage>
</organism>
<feature type="chain" id="PRO_5012971570" description="Ankyrin repeat domain-containing protein" evidence="1">
    <location>
        <begin position="27"/>
        <end position="166"/>
    </location>
</feature>
<dbReference type="Proteomes" id="UP000223913">
    <property type="component" value="Unassembled WGS sequence"/>
</dbReference>
<keyword evidence="3" id="KW-1185">Reference proteome</keyword>
<evidence type="ECO:0008006" key="4">
    <source>
        <dbReference type="Google" id="ProtNLM"/>
    </source>
</evidence>
<dbReference type="OrthoDB" id="384737at2"/>
<proteinExistence type="predicted"/>
<dbReference type="AlphaFoldDB" id="A0A2D0N4P7"/>
<name>A0A2D0N4P7_FLAN2</name>
<accession>A0A2D0N4P7</accession>
<comment type="caution">
    <text evidence="2">The sequence shown here is derived from an EMBL/GenBank/DDBJ whole genome shotgun (WGS) entry which is preliminary data.</text>
</comment>
<dbReference type="SUPFAM" id="SSF48403">
    <property type="entry name" value="Ankyrin repeat"/>
    <property type="match status" value="1"/>
</dbReference>
<evidence type="ECO:0000313" key="2">
    <source>
        <dbReference type="EMBL" id="PHN03368.1"/>
    </source>
</evidence>
<feature type="signal peptide" evidence="1">
    <location>
        <begin position="1"/>
        <end position="26"/>
    </location>
</feature>
<sequence>MKRKVFLKRAWSTLAGGMLFSPALVAANRANEIFEAAEIKEFVRTAHVDFNACKKIIEAKPLLLNCTNQNKKGDFETPLGGAAHMGRKDIADLLLSKGARMDLFIHAFLGHADLVRKMIGEYPHLLRAPGPHGFTLLHHAQAGEHQELADWITEAGLTETFFKGAF</sequence>
<protein>
    <recommendedName>
        <fullName evidence="4">Ankyrin repeat domain-containing protein</fullName>
    </recommendedName>
</protein>
<evidence type="ECO:0000256" key="1">
    <source>
        <dbReference type="SAM" id="SignalP"/>
    </source>
</evidence>
<dbReference type="EMBL" id="PDUD01000032">
    <property type="protein sequence ID" value="PHN03368.1"/>
    <property type="molecule type" value="Genomic_DNA"/>
</dbReference>
<reference evidence="2 3" key="1">
    <citation type="submission" date="2017-10" db="EMBL/GenBank/DDBJ databases">
        <title>The draft genome sequence of Lewinella nigricans NBRC 102662.</title>
        <authorList>
            <person name="Wang K."/>
        </authorList>
    </citation>
    <scope>NUCLEOTIDE SEQUENCE [LARGE SCALE GENOMIC DNA]</scope>
    <source>
        <strain evidence="2 3">NBRC 102662</strain>
    </source>
</reference>